<dbReference type="RefSeq" id="XP_014240080.1">
    <property type="nucleotide sequence ID" value="XM_014384594.2"/>
</dbReference>
<dbReference type="GeneID" id="106661303"/>
<accession>A0A8I6R789</accession>
<keyword evidence="6" id="KW-0238">DNA-binding</keyword>
<dbReference type="GO" id="GO:0000978">
    <property type="term" value="F:RNA polymerase II cis-regulatory region sequence-specific DNA binding"/>
    <property type="evidence" value="ECO:0007669"/>
    <property type="project" value="TreeGrafter"/>
</dbReference>
<dbReference type="PRINTS" id="PR00619">
    <property type="entry name" value="GATAZNFINGER"/>
</dbReference>
<evidence type="ECO:0000313" key="12">
    <source>
        <dbReference type="EnsemblMetazoa" id="XP_014240080.1"/>
    </source>
</evidence>
<evidence type="ECO:0000256" key="10">
    <source>
        <dbReference type="SAM" id="MobiDB-lite"/>
    </source>
</evidence>
<feature type="compositionally biased region" description="Low complexity" evidence="10">
    <location>
        <begin position="22"/>
        <end position="32"/>
    </location>
</feature>
<dbReference type="GO" id="GO:0045944">
    <property type="term" value="P:positive regulation of transcription by RNA polymerase II"/>
    <property type="evidence" value="ECO:0007669"/>
    <property type="project" value="TreeGrafter"/>
</dbReference>
<dbReference type="PANTHER" id="PTHR10071">
    <property type="entry name" value="TRANSCRIPTION FACTOR GATA FAMILY MEMBER"/>
    <property type="match status" value="1"/>
</dbReference>
<proteinExistence type="predicted"/>
<dbReference type="AlphaFoldDB" id="A0A8I6R789"/>
<dbReference type="Gene3D" id="3.30.50.10">
    <property type="entry name" value="Erythroid Transcription Factor GATA-1, subunit A"/>
    <property type="match status" value="2"/>
</dbReference>
<dbReference type="Proteomes" id="UP000494040">
    <property type="component" value="Unassembled WGS sequence"/>
</dbReference>
<feature type="region of interest" description="Disordered" evidence="10">
    <location>
        <begin position="1"/>
        <end position="41"/>
    </location>
</feature>
<evidence type="ECO:0000256" key="7">
    <source>
        <dbReference type="ARBA" id="ARBA00023163"/>
    </source>
</evidence>
<name>A0A8I6R789_CIMLE</name>
<dbReference type="EnsemblMetazoa" id="XM_024225558.1">
    <property type="protein sequence ID" value="XP_024081326.1"/>
    <property type="gene ID" value="LOC106661303"/>
</dbReference>
<feature type="compositionally biased region" description="Basic and acidic residues" evidence="10">
    <location>
        <begin position="370"/>
        <end position="379"/>
    </location>
</feature>
<dbReference type="CDD" id="cd00202">
    <property type="entry name" value="ZnF_GATA"/>
    <property type="match status" value="2"/>
</dbReference>
<dbReference type="GO" id="GO:0000981">
    <property type="term" value="F:DNA-binding transcription factor activity, RNA polymerase II-specific"/>
    <property type="evidence" value="ECO:0007669"/>
    <property type="project" value="TreeGrafter"/>
</dbReference>
<evidence type="ECO:0000256" key="6">
    <source>
        <dbReference type="ARBA" id="ARBA00023125"/>
    </source>
</evidence>
<sequence>MMDKEGQETTGVIRTQQQGVRTITTSGTITTSPENHESTPSPEQQYIEQAKPADFEPYKLQELATRSPMIQEKILQDHQYSEDNGFQVQAGFSTQMRFCPENTVKYEREEKDQEGDTFVTLQTASNYPQESYTYQMQVFKEETEEQQLNPAIKQQEYYQNAQNFDYQTAAPMHQQHITVYSADYPFQNKQQLIYNNWNGQNDYVFSSNQAGASTIAPQQNEVHMAPFYDSAQAWPVEENYDPSMIPEIKECVNCAASKTPLWRRDVSGHHLCNACGLYNRINGVNRPPVRTHHKKVANMGNRRAGVSCANCNTSSTTLWRRNNTGEPVCNACGLYYKLHGVNRPLTMKKEGIQTRKRKPKNPMSSGTTSPKHEMKPHGGKVERYEGENIESHYITPNALYLQQTPFLKHQNGVEVLAPSVIIPPTNQEQHRTD</sequence>
<comment type="subcellular location">
    <subcellularLocation>
        <location evidence="1">Nucleus</location>
    </subcellularLocation>
</comment>
<dbReference type="OrthoDB" id="515401at2759"/>
<evidence type="ECO:0000256" key="2">
    <source>
        <dbReference type="ARBA" id="ARBA00022723"/>
    </source>
</evidence>
<dbReference type="Pfam" id="PF00320">
    <property type="entry name" value="GATA"/>
    <property type="match status" value="2"/>
</dbReference>
<dbReference type="FunFam" id="3.30.50.10:FF:000032">
    <property type="entry name" value="Transcription factor GATA-3"/>
    <property type="match status" value="1"/>
</dbReference>
<keyword evidence="4" id="KW-0862">Zinc</keyword>
<keyword evidence="8" id="KW-0539">Nucleus</keyword>
<keyword evidence="7" id="KW-0804">Transcription</keyword>
<dbReference type="InterPro" id="IPR013088">
    <property type="entry name" value="Znf_NHR/GATA"/>
</dbReference>
<evidence type="ECO:0000256" key="4">
    <source>
        <dbReference type="ARBA" id="ARBA00022833"/>
    </source>
</evidence>
<keyword evidence="2" id="KW-0479">Metal-binding</keyword>
<evidence type="ECO:0000313" key="13">
    <source>
        <dbReference type="Proteomes" id="UP000494040"/>
    </source>
</evidence>
<reference evidence="12" key="1">
    <citation type="submission" date="2022-01" db="UniProtKB">
        <authorList>
            <consortium name="EnsemblMetazoa"/>
        </authorList>
    </citation>
    <scope>IDENTIFICATION</scope>
</reference>
<protein>
    <recommendedName>
        <fullName evidence="11">GATA-type domain-containing protein</fullName>
    </recommendedName>
</protein>
<dbReference type="PANTHER" id="PTHR10071:SF281">
    <property type="entry name" value="BOX A-BINDING FACTOR-RELATED"/>
    <property type="match status" value="1"/>
</dbReference>
<keyword evidence="3 9" id="KW-0863">Zinc-finger</keyword>
<evidence type="ECO:0000256" key="9">
    <source>
        <dbReference type="PROSITE-ProRule" id="PRU00094"/>
    </source>
</evidence>
<dbReference type="EnsemblMetazoa" id="XM_014384594.2">
    <property type="protein sequence ID" value="XP_014240080.1"/>
    <property type="gene ID" value="LOC106661303"/>
</dbReference>
<feature type="domain" description="GATA-type" evidence="11">
    <location>
        <begin position="302"/>
        <end position="355"/>
    </location>
</feature>
<dbReference type="InterPro" id="IPR039355">
    <property type="entry name" value="Transcription_factor_GATA"/>
</dbReference>
<keyword evidence="5" id="KW-0805">Transcription regulation</keyword>
<dbReference type="KEGG" id="clec:106661303"/>
<dbReference type="GO" id="GO:0005634">
    <property type="term" value="C:nucleus"/>
    <property type="evidence" value="ECO:0007669"/>
    <property type="project" value="UniProtKB-SubCell"/>
</dbReference>
<feature type="domain" description="GATA-type" evidence="11">
    <location>
        <begin position="249"/>
        <end position="302"/>
    </location>
</feature>
<dbReference type="GO" id="GO:0000122">
    <property type="term" value="P:negative regulation of transcription by RNA polymerase II"/>
    <property type="evidence" value="ECO:0007669"/>
    <property type="project" value="TreeGrafter"/>
</dbReference>
<feature type="region of interest" description="Disordered" evidence="10">
    <location>
        <begin position="346"/>
        <end position="379"/>
    </location>
</feature>
<evidence type="ECO:0000256" key="1">
    <source>
        <dbReference type="ARBA" id="ARBA00004123"/>
    </source>
</evidence>
<dbReference type="PROSITE" id="PS00344">
    <property type="entry name" value="GATA_ZN_FINGER_1"/>
    <property type="match status" value="2"/>
</dbReference>
<dbReference type="GO" id="GO:0045165">
    <property type="term" value="P:cell fate commitment"/>
    <property type="evidence" value="ECO:0007669"/>
    <property type="project" value="TreeGrafter"/>
</dbReference>
<evidence type="ECO:0000256" key="3">
    <source>
        <dbReference type="ARBA" id="ARBA00022771"/>
    </source>
</evidence>
<dbReference type="InterPro" id="IPR000679">
    <property type="entry name" value="Znf_GATA"/>
</dbReference>
<keyword evidence="13" id="KW-1185">Reference proteome</keyword>
<feature type="compositionally biased region" description="Polar residues" evidence="10">
    <location>
        <begin position="8"/>
        <end position="21"/>
    </location>
</feature>
<organism evidence="12 13">
    <name type="scientific">Cimex lectularius</name>
    <name type="common">Bed bug</name>
    <name type="synonym">Acanthia lectularia</name>
    <dbReference type="NCBI Taxonomy" id="79782"/>
    <lineage>
        <taxon>Eukaryota</taxon>
        <taxon>Metazoa</taxon>
        <taxon>Ecdysozoa</taxon>
        <taxon>Arthropoda</taxon>
        <taxon>Hexapoda</taxon>
        <taxon>Insecta</taxon>
        <taxon>Pterygota</taxon>
        <taxon>Neoptera</taxon>
        <taxon>Paraneoptera</taxon>
        <taxon>Hemiptera</taxon>
        <taxon>Heteroptera</taxon>
        <taxon>Panheteroptera</taxon>
        <taxon>Cimicomorpha</taxon>
        <taxon>Cimicidae</taxon>
        <taxon>Cimex</taxon>
    </lineage>
</organism>
<dbReference type="RefSeq" id="XP_024081326.1">
    <property type="nucleotide sequence ID" value="XM_024225558.1"/>
</dbReference>
<dbReference type="GO" id="GO:0008270">
    <property type="term" value="F:zinc ion binding"/>
    <property type="evidence" value="ECO:0007669"/>
    <property type="project" value="UniProtKB-KW"/>
</dbReference>
<dbReference type="SMART" id="SM00401">
    <property type="entry name" value="ZnF_GATA"/>
    <property type="match status" value="2"/>
</dbReference>
<dbReference type="SUPFAM" id="SSF57716">
    <property type="entry name" value="Glucocorticoid receptor-like (DNA-binding domain)"/>
    <property type="match status" value="2"/>
</dbReference>
<dbReference type="PROSITE" id="PS50114">
    <property type="entry name" value="GATA_ZN_FINGER_2"/>
    <property type="match status" value="2"/>
</dbReference>
<evidence type="ECO:0000259" key="11">
    <source>
        <dbReference type="PROSITE" id="PS50114"/>
    </source>
</evidence>
<evidence type="ECO:0000256" key="5">
    <source>
        <dbReference type="ARBA" id="ARBA00023015"/>
    </source>
</evidence>
<evidence type="ECO:0000256" key="8">
    <source>
        <dbReference type="ARBA" id="ARBA00023242"/>
    </source>
</evidence>